<dbReference type="GO" id="GO:0003677">
    <property type="term" value="F:DNA binding"/>
    <property type="evidence" value="ECO:0007669"/>
    <property type="project" value="UniProtKB-UniRule"/>
</dbReference>
<evidence type="ECO:0000313" key="6">
    <source>
        <dbReference type="Proteomes" id="UP000821853"/>
    </source>
</evidence>
<feature type="DNA-binding region" description="H-T-H motif" evidence="2">
    <location>
        <begin position="53"/>
        <end position="73"/>
    </location>
</feature>
<feature type="region of interest" description="Disordered" evidence="3">
    <location>
        <begin position="1"/>
        <end position="31"/>
    </location>
</feature>
<evidence type="ECO:0000256" key="1">
    <source>
        <dbReference type="ARBA" id="ARBA00004123"/>
    </source>
</evidence>
<feature type="domain" description="HTH psq-type" evidence="4">
    <location>
        <begin position="26"/>
        <end position="77"/>
    </location>
</feature>
<dbReference type="InterPro" id="IPR009057">
    <property type="entry name" value="Homeodomain-like_sf"/>
</dbReference>
<evidence type="ECO:0000313" key="5">
    <source>
        <dbReference type="EMBL" id="KAH9384188.1"/>
    </source>
</evidence>
<dbReference type="InterPro" id="IPR007889">
    <property type="entry name" value="HTH_Psq"/>
</dbReference>
<keyword evidence="6" id="KW-1185">Reference proteome</keyword>
<dbReference type="AlphaFoldDB" id="A0A9J6HA60"/>
<dbReference type="Gene3D" id="1.10.10.60">
    <property type="entry name" value="Homeodomain-like"/>
    <property type="match status" value="1"/>
</dbReference>
<dbReference type="GO" id="GO:0005634">
    <property type="term" value="C:nucleus"/>
    <property type="evidence" value="ECO:0007669"/>
    <property type="project" value="UniProtKB-SubCell"/>
</dbReference>
<dbReference type="SUPFAM" id="SSF46689">
    <property type="entry name" value="Homeodomain-like"/>
    <property type="match status" value="1"/>
</dbReference>
<dbReference type="Proteomes" id="UP000821853">
    <property type="component" value="Unassembled WGS sequence"/>
</dbReference>
<name>A0A9J6HA60_HAELO</name>
<keyword evidence="2" id="KW-0539">Nucleus</keyword>
<organism evidence="5 6">
    <name type="scientific">Haemaphysalis longicornis</name>
    <name type="common">Bush tick</name>
    <dbReference type="NCBI Taxonomy" id="44386"/>
    <lineage>
        <taxon>Eukaryota</taxon>
        <taxon>Metazoa</taxon>
        <taxon>Ecdysozoa</taxon>
        <taxon>Arthropoda</taxon>
        <taxon>Chelicerata</taxon>
        <taxon>Arachnida</taxon>
        <taxon>Acari</taxon>
        <taxon>Parasitiformes</taxon>
        <taxon>Ixodida</taxon>
        <taxon>Ixodoidea</taxon>
        <taxon>Ixodidae</taxon>
        <taxon>Haemaphysalinae</taxon>
        <taxon>Haemaphysalis</taxon>
    </lineage>
</organism>
<accession>A0A9J6HA60</accession>
<sequence length="287" mass="31791">MAPTPPVPPRPPAPSGLRRHELSRVTKKRGNYQTLTVEKKAAIIRQVESGRPQCEAAREFSVSKQTVSNYFKNKKIQEAVEKMSAVKQKNLRDGSHPKLEEHLTSGCAQLWLESAQCSVQPLRSITRGTTTASFLHPLKNLLHVGSYPQEKDDRLEYLGIMFSGLSDTNPTHGALPLIFSLPPPPDVYMDKCNNTIFNITTENDEPWSTSQTASLFDLSTKDLAGVPTFKTDTHGPNFPSLLSSLDAVYCRNQKRIQPLAAAKTWHQSAARSGAPGLRLHLSWARAP</sequence>
<dbReference type="PROSITE" id="PS50960">
    <property type="entry name" value="HTH_PSQ"/>
    <property type="match status" value="1"/>
</dbReference>
<comment type="subcellular location">
    <subcellularLocation>
        <location evidence="1 2">Nucleus</location>
    </subcellularLocation>
</comment>
<gene>
    <name evidence="5" type="ORF">HPB48_026181</name>
</gene>
<proteinExistence type="predicted"/>
<evidence type="ECO:0000256" key="2">
    <source>
        <dbReference type="PROSITE-ProRule" id="PRU00320"/>
    </source>
</evidence>
<evidence type="ECO:0000259" key="4">
    <source>
        <dbReference type="PROSITE" id="PS50960"/>
    </source>
</evidence>
<evidence type="ECO:0000256" key="3">
    <source>
        <dbReference type="SAM" id="MobiDB-lite"/>
    </source>
</evidence>
<dbReference type="Pfam" id="PF04218">
    <property type="entry name" value="CENP-B_N"/>
    <property type="match status" value="1"/>
</dbReference>
<dbReference type="VEuPathDB" id="VectorBase:HLOH_062428"/>
<protein>
    <recommendedName>
        <fullName evidence="4">HTH psq-type domain-containing protein</fullName>
    </recommendedName>
</protein>
<keyword evidence="2" id="KW-0238">DNA-binding</keyword>
<dbReference type="EMBL" id="JABSTR010001770">
    <property type="protein sequence ID" value="KAH9384188.1"/>
    <property type="molecule type" value="Genomic_DNA"/>
</dbReference>
<reference evidence="5 6" key="1">
    <citation type="journal article" date="2020" name="Cell">
        <title>Large-Scale Comparative Analyses of Tick Genomes Elucidate Their Genetic Diversity and Vector Capacities.</title>
        <authorList>
            <consortium name="Tick Genome and Microbiome Consortium (TIGMIC)"/>
            <person name="Jia N."/>
            <person name="Wang J."/>
            <person name="Shi W."/>
            <person name="Du L."/>
            <person name="Sun Y."/>
            <person name="Zhan W."/>
            <person name="Jiang J.F."/>
            <person name="Wang Q."/>
            <person name="Zhang B."/>
            <person name="Ji P."/>
            <person name="Bell-Sakyi L."/>
            <person name="Cui X.M."/>
            <person name="Yuan T.T."/>
            <person name="Jiang B.G."/>
            <person name="Yang W.F."/>
            <person name="Lam T.T."/>
            <person name="Chang Q.C."/>
            <person name="Ding S.J."/>
            <person name="Wang X.J."/>
            <person name="Zhu J.G."/>
            <person name="Ruan X.D."/>
            <person name="Zhao L."/>
            <person name="Wei J.T."/>
            <person name="Ye R.Z."/>
            <person name="Que T.C."/>
            <person name="Du C.H."/>
            <person name="Zhou Y.H."/>
            <person name="Cheng J.X."/>
            <person name="Dai P.F."/>
            <person name="Guo W.B."/>
            <person name="Han X.H."/>
            <person name="Huang E.J."/>
            <person name="Li L.F."/>
            <person name="Wei W."/>
            <person name="Gao Y.C."/>
            <person name="Liu J.Z."/>
            <person name="Shao H.Z."/>
            <person name="Wang X."/>
            <person name="Wang C.C."/>
            <person name="Yang T.C."/>
            <person name="Huo Q.B."/>
            <person name="Li W."/>
            <person name="Chen H.Y."/>
            <person name="Chen S.E."/>
            <person name="Zhou L.G."/>
            <person name="Ni X.B."/>
            <person name="Tian J.H."/>
            <person name="Sheng Y."/>
            <person name="Liu T."/>
            <person name="Pan Y.S."/>
            <person name="Xia L.Y."/>
            <person name="Li J."/>
            <person name="Zhao F."/>
            <person name="Cao W.C."/>
        </authorList>
    </citation>
    <scope>NUCLEOTIDE SEQUENCE [LARGE SCALE GENOMIC DNA]</scope>
    <source>
        <strain evidence="5">HaeL-2018</strain>
    </source>
</reference>
<feature type="compositionally biased region" description="Pro residues" evidence="3">
    <location>
        <begin position="1"/>
        <end position="14"/>
    </location>
</feature>
<comment type="caution">
    <text evidence="5">The sequence shown here is derived from an EMBL/GenBank/DDBJ whole genome shotgun (WGS) entry which is preliminary data.</text>
</comment>